<evidence type="ECO:0000259" key="12">
    <source>
        <dbReference type="Pfam" id="PF07475"/>
    </source>
</evidence>
<reference evidence="13 14" key="1">
    <citation type="submission" date="2018-11" db="EMBL/GenBank/DDBJ databases">
        <title>Genomic Encyclopedia of Type Strains, Phase IV (KMG-IV): sequencing the most valuable type-strain genomes for metagenomic binning, comparative biology and taxonomic classification.</title>
        <authorList>
            <person name="Goeker M."/>
        </authorList>
    </citation>
    <scope>NUCLEOTIDE SEQUENCE [LARGE SCALE GENOMIC DNA]</scope>
    <source>
        <strain evidence="13 14">DSM 100275</strain>
    </source>
</reference>
<dbReference type="GO" id="GO:0005524">
    <property type="term" value="F:ATP binding"/>
    <property type="evidence" value="ECO:0007669"/>
    <property type="project" value="UniProtKB-KW"/>
</dbReference>
<comment type="similarity">
    <text evidence="2">Belongs to the HPrK/P family.</text>
</comment>
<dbReference type="Gene3D" id="3.40.50.300">
    <property type="entry name" value="P-loop containing nucleotide triphosphate hydrolases"/>
    <property type="match status" value="1"/>
</dbReference>
<comment type="catalytic activity">
    <reaction evidence="1">
        <text>[HPr protein]-L-serine + ATP = [HPr protein]-O-phospho-L-serine + ADP + H(+)</text>
        <dbReference type="Rhea" id="RHEA:46600"/>
        <dbReference type="Rhea" id="RHEA-COMP:11602"/>
        <dbReference type="Rhea" id="RHEA-COMP:11603"/>
        <dbReference type="ChEBI" id="CHEBI:15378"/>
        <dbReference type="ChEBI" id="CHEBI:29999"/>
        <dbReference type="ChEBI" id="CHEBI:30616"/>
        <dbReference type="ChEBI" id="CHEBI:83421"/>
        <dbReference type="ChEBI" id="CHEBI:456216"/>
    </reaction>
</comment>
<organism evidence="13 14">
    <name type="scientific">Inmirania thermothiophila</name>
    <dbReference type="NCBI Taxonomy" id="1750597"/>
    <lineage>
        <taxon>Bacteria</taxon>
        <taxon>Pseudomonadati</taxon>
        <taxon>Pseudomonadota</taxon>
        <taxon>Gammaproteobacteria</taxon>
        <taxon>Chromatiales</taxon>
        <taxon>Ectothiorhodospiraceae</taxon>
        <taxon>Inmirania</taxon>
    </lineage>
</organism>
<dbReference type="InterPro" id="IPR027417">
    <property type="entry name" value="P-loop_NTPase"/>
</dbReference>
<dbReference type="CDD" id="cd01918">
    <property type="entry name" value="HprK_C"/>
    <property type="match status" value="1"/>
</dbReference>
<evidence type="ECO:0000256" key="4">
    <source>
        <dbReference type="ARBA" id="ARBA00022527"/>
    </source>
</evidence>
<dbReference type="PANTHER" id="PTHR30305">
    <property type="entry name" value="PROTEIN YJDM-RELATED"/>
    <property type="match status" value="1"/>
</dbReference>
<dbReference type="SUPFAM" id="SSF75138">
    <property type="entry name" value="HprK N-terminal domain-like"/>
    <property type="match status" value="1"/>
</dbReference>
<dbReference type="OrthoDB" id="9778803at2"/>
<comment type="caution">
    <text evidence="13">The sequence shown here is derived from an EMBL/GenBank/DDBJ whole genome shotgun (WGS) entry which is preliminary data.</text>
</comment>
<dbReference type="EMBL" id="RJVI01000003">
    <property type="protein sequence ID" value="ROR29755.1"/>
    <property type="molecule type" value="Genomic_DNA"/>
</dbReference>
<accession>A0A3N1XSY8</accession>
<evidence type="ECO:0000259" key="11">
    <source>
        <dbReference type="Pfam" id="PF02603"/>
    </source>
</evidence>
<evidence type="ECO:0000256" key="10">
    <source>
        <dbReference type="ARBA" id="ARBA00047657"/>
    </source>
</evidence>
<feature type="domain" description="HPr(Ser) kinase/phosphorylase N-terminal" evidence="11">
    <location>
        <begin position="12"/>
        <end position="131"/>
    </location>
</feature>
<keyword evidence="6" id="KW-0547">Nucleotide-binding</keyword>
<dbReference type="Gene3D" id="3.40.1390.20">
    <property type="entry name" value="HprK N-terminal domain-like"/>
    <property type="match status" value="1"/>
</dbReference>
<evidence type="ECO:0000256" key="3">
    <source>
        <dbReference type="ARBA" id="ARBA00011643"/>
    </source>
</evidence>
<dbReference type="GO" id="GO:0004674">
    <property type="term" value="F:protein serine/threonine kinase activity"/>
    <property type="evidence" value="ECO:0007669"/>
    <property type="project" value="UniProtKB-KW"/>
</dbReference>
<comment type="catalytic activity">
    <reaction evidence="10">
        <text>[HPr protein]-O-phospho-L-serine + phosphate + H(+) = [HPr protein]-L-serine + diphosphate</text>
        <dbReference type="Rhea" id="RHEA:46604"/>
        <dbReference type="Rhea" id="RHEA-COMP:11602"/>
        <dbReference type="Rhea" id="RHEA-COMP:11603"/>
        <dbReference type="ChEBI" id="CHEBI:15378"/>
        <dbReference type="ChEBI" id="CHEBI:29999"/>
        <dbReference type="ChEBI" id="CHEBI:33019"/>
        <dbReference type="ChEBI" id="CHEBI:43474"/>
        <dbReference type="ChEBI" id="CHEBI:83421"/>
    </reaction>
</comment>
<keyword evidence="9" id="KW-0511">Multifunctional enzyme</keyword>
<feature type="domain" description="HPr kinase/phosphorylase C-terminal" evidence="12">
    <location>
        <begin position="135"/>
        <end position="303"/>
    </location>
</feature>
<dbReference type="InterPro" id="IPR003755">
    <property type="entry name" value="HPr(Ser)_kin/Pase"/>
</dbReference>
<name>A0A3N1XSY8_9GAMM</name>
<proteinExistence type="inferred from homology"/>
<evidence type="ECO:0000256" key="5">
    <source>
        <dbReference type="ARBA" id="ARBA00022679"/>
    </source>
</evidence>
<dbReference type="Pfam" id="PF02603">
    <property type="entry name" value="Hpr_kinase_N"/>
    <property type="match status" value="1"/>
</dbReference>
<protein>
    <submittedName>
        <fullName evidence="13">Hpr(Ser) kinase/phosphatase</fullName>
    </submittedName>
</protein>
<evidence type="ECO:0000256" key="6">
    <source>
        <dbReference type="ARBA" id="ARBA00022741"/>
    </source>
</evidence>
<keyword evidence="14" id="KW-1185">Reference proteome</keyword>
<dbReference type="RefSeq" id="WP_123402144.1">
    <property type="nucleotide sequence ID" value="NZ_RJVI01000003.1"/>
</dbReference>
<keyword evidence="7 13" id="KW-0418">Kinase</keyword>
<evidence type="ECO:0000256" key="2">
    <source>
        <dbReference type="ARBA" id="ARBA00006883"/>
    </source>
</evidence>
<evidence type="ECO:0000313" key="13">
    <source>
        <dbReference type="EMBL" id="ROR29755.1"/>
    </source>
</evidence>
<dbReference type="PANTHER" id="PTHR30305:SF1">
    <property type="entry name" value="HPR KINASE_PHOSPHORYLASE"/>
    <property type="match status" value="1"/>
</dbReference>
<dbReference type="GO" id="GO:0006109">
    <property type="term" value="P:regulation of carbohydrate metabolic process"/>
    <property type="evidence" value="ECO:0007669"/>
    <property type="project" value="InterPro"/>
</dbReference>
<dbReference type="NCBIfam" id="TIGR00679">
    <property type="entry name" value="hpr-ser"/>
    <property type="match status" value="1"/>
</dbReference>
<dbReference type="AlphaFoldDB" id="A0A3N1XSY8"/>
<evidence type="ECO:0000256" key="7">
    <source>
        <dbReference type="ARBA" id="ARBA00022777"/>
    </source>
</evidence>
<sequence length="314" mass="33383">MTRRITAAQVVELLREPLRLTHIAGSDGRDRILEPAGPSYTAMALVGYLNPIRPPRVPVLGLHELERLCEAPGGPAAFLAGALGPETGFAVVADGCPAPAVLVEAAEAGGTPLFGSELPSPELISRLQYHLATLLAEQVTLHGVFLEVLGSGVLLTGEAGVGKSELALELISRGHRLVADDCPVFSRVAPDLLTGRSPEPGEGFLEVRGLGILNVRAMYGADAVKSARYLRLIVHLQPLDAVAPEAIDRLRGSVREREILGVRIPEVTLYVAPGRNLAVLVEAAVRQHLLARQGYDAAADLAAHQQRLLERGPR</sequence>
<evidence type="ECO:0000256" key="1">
    <source>
        <dbReference type="ARBA" id="ARBA00001120"/>
    </source>
</evidence>
<dbReference type="InterPro" id="IPR011126">
    <property type="entry name" value="Hpr_kin/Pase_Hpr_N"/>
</dbReference>
<dbReference type="InterPro" id="IPR011104">
    <property type="entry name" value="Hpr_kin/Pase_C"/>
</dbReference>
<dbReference type="InterPro" id="IPR028979">
    <property type="entry name" value="Ser_kin/Pase_Hpr-like_N_sf"/>
</dbReference>
<keyword evidence="5" id="KW-0808">Transferase</keyword>
<dbReference type="Proteomes" id="UP000276634">
    <property type="component" value="Unassembled WGS sequence"/>
</dbReference>
<comment type="subunit">
    <text evidence="3">Homohexamer.</text>
</comment>
<keyword evidence="8" id="KW-0067">ATP-binding</keyword>
<dbReference type="SUPFAM" id="SSF53795">
    <property type="entry name" value="PEP carboxykinase-like"/>
    <property type="match status" value="1"/>
</dbReference>
<dbReference type="GO" id="GO:0000155">
    <property type="term" value="F:phosphorelay sensor kinase activity"/>
    <property type="evidence" value="ECO:0007669"/>
    <property type="project" value="InterPro"/>
</dbReference>
<evidence type="ECO:0000256" key="8">
    <source>
        <dbReference type="ARBA" id="ARBA00022840"/>
    </source>
</evidence>
<keyword evidence="4" id="KW-0723">Serine/threonine-protein kinase</keyword>
<gene>
    <name evidence="13" type="ORF">EDC57_2432</name>
</gene>
<evidence type="ECO:0000313" key="14">
    <source>
        <dbReference type="Proteomes" id="UP000276634"/>
    </source>
</evidence>
<dbReference type="Pfam" id="PF07475">
    <property type="entry name" value="Hpr_kinase_C"/>
    <property type="match status" value="1"/>
</dbReference>
<evidence type="ECO:0000256" key="9">
    <source>
        <dbReference type="ARBA" id="ARBA00023268"/>
    </source>
</evidence>